<dbReference type="Gene3D" id="3.40.190.10">
    <property type="entry name" value="Periplasmic binding protein-like II"/>
    <property type="match status" value="1"/>
</dbReference>
<accession>A0A6H2HC37</accession>
<evidence type="ECO:0000313" key="7">
    <source>
        <dbReference type="Proteomes" id="UP000502041"/>
    </source>
</evidence>
<dbReference type="GO" id="GO:1904680">
    <property type="term" value="F:peptide transmembrane transporter activity"/>
    <property type="evidence" value="ECO:0007669"/>
    <property type="project" value="TreeGrafter"/>
</dbReference>
<evidence type="ECO:0000313" key="6">
    <source>
        <dbReference type="EMBL" id="QJC57363.1"/>
    </source>
</evidence>
<dbReference type="AlphaFoldDB" id="A0A6H2HC37"/>
<name>A0A6H2HC37_9BURK</name>
<dbReference type="PIRSF" id="PIRSF002741">
    <property type="entry name" value="MppA"/>
    <property type="match status" value="1"/>
</dbReference>
<proteinExistence type="inferred from homology"/>
<keyword evidence="4" id="KW-0732">Signal</keyword>
<dbReference type="InterPro" id="IPR030678">
    <property type="entry name" value="Peptide/Ni-bd"/>
</dbReference>
<dbReference type="PANTHER" id="PTHR30290:SF10">
    <property type="entry name" value="PERIPLASMIC OLIGOPEPTIDE-BINDING PROTEIN-RELATED"/>
    <property type="match status" value="1"/>
</dbReference>
<evidence type="ECO:0000256" key="4">
    <source>
        <dbReference type="ARBA" id="ARBA00022729"/>
    </source>
</evidence>
<dbReference type="RefSeq" id="WP_168922887.1">
    <property type="nucleotide sequence ID" value="NZ_CP051461.1"/>
</dbReference>
<comment type="similarity">
    <text evidence="2">Belongs to the bacterial solute-binding protein 5 family.</text>
</comment>
<gene>
    <name evidence="6" type="primary">hbpA_2</name>
    <name evidence="6" type="ORF">HC248_02688</name>
</gene>
<dbReference type="Gene3D" id="3.10.105.10">
    <property type="entry name" value="Dipeptide-binding Protein, Domain 3"/>
    <property type="match status" value="1"/>
</dbReference>
<dbReference type="InterPro" id="IPR039424">
    <property type="entry name" value="SBP_5"/>
</dbReference>
<dbReference type="InterPro" id="IPR000914">
    <property type="entry name" value="SBP_5_dom"/>
</dbReference>
<reference evidence="6 7" key="1">
    <citation type="submission" date="2020-04" db="EMBL/GenBank/DDBJ databases">
        <title>Complete genome of a Psychrophilic, Marine, Gas Vacuolate Bacterium Polaromonas vacuolata KCTC 22033T.</title>
        <authorList>
            <person name="Hwang K."/>
            <person name="Kim K.M."/>
        </authorList>
    </citation>
    <scope>NUCLEOTIDE SEQUENCE [LARGE SCALE GENOMIC DNA]</scope>
    <source>
        <strain evidence="6 7">KCTC 22033</strain>
    </source>
</reference>
<dbReference type="PROSITE" id="PS51318">
    <property type="entry name" value="TAT"/>
    <property type="match status" value="1"/>
</dbReference>
<dbReference type="CDD" id="cd08503">
    <property type="entry name" value="PBP2_NikA_DppA_OppA_like_17"/>
    <property type="match status" value="1"/>
</dbReference>
<comment type="subcellular location">
    <subcellularLocation>
        <location evidence="1">Cell envelope</location>
    </subcellularLocation>
</comment>
<dbReference type="SUPFAM" id="SSF53850">
    <property type="entry name" value="Periplasmic binding protein-like II"/>
    <property type="match status" value="1"/>
</dbReference>
<dbReference type="Gene3D" id="3.90.76.10">
    <property type="entry name" value="Dipeptide-binding Protein, Domain 1"/>
    <property type="match status" value="1"/>
</dbReference>
<dbReference type="NCBIfam" id="TIGR01409">
    <property type="entry name" value="TAT_signal_seq"/>
    <property type="match status" value="1"/>
</dbReference>
<organism evidence="6 7">
    <name type="scientific">Polaromonas vacuolata</name>
    <dbReference type="NCBI Taxonomy" id="37448"/>
    <lineage>
        <taxon>Bacteria</taxon>
        <taxon>Pseudomonadati</taxon>
        <taxon>Pseudomonadota</taxon>
        <taxon>Betaproteobacteria</taxon>
        <taxon>Burkholderiales</taxon>
        <taxon>Comamonadaceae</taxon>
        <taxon>Polaromonas</taxon>
    </lineage>
</organism>
<dbReference type="KEGG" id="pvac:HC248_02688"/>
<dbReference type="InterPro" id="IPR019546">
    <property type="entry name" value="TAT_signal_bac_arc"/>
</dbReference>
<protein>
    <submittedName>
        <fullName evidence="6">Heme-binding protein A</fullName>
    </submittedName>
</protein>
<dbReference type="GO" id="GO:0043190">
    <property type="term" value="C:ATP-binding cassette (ABC) transporter complex"/>
    <property type="evidence" value="ECO:0007669"/>
    <property type="project" value="InterPro"/>
</dbReference>
<evidence type="ECO:0000256" key="3">
    <source>
        <dbReference type="ARBA" id="ARBA00022448"/>
    </source>
</evidence>
<dbReference type="Proteomes" id="UP000502041">
    <property type="component" value="Chromosome"/>
</dbReference>
<dbReference type="GO" id="GO:0030288">
    <property type="term" value="C:outer membrane-bounded periplasmic space"/>
    <property type="evidence" value="ECO:0007669"/>
    <property type="project" value="UniProtKB-ARBA"/>
</dbReference>
<keyword evidence="7" id="KW-1185">Reference proteome</keyword>
<dbReference type="Pfam" id="PF00496">
    <property type="entry name" value="SBP_bac_5"/>
    <property type="match status" value="1"/>
</dbReference>
<evidence type="ECO:0000256" key="1">
    <source>
        <dbReference type="ARBA" id="ARBA00004196"/>
    </source>
</evidence>
<keyword evidence="3" id="KW-0813">Transport</keyword>
<evidence type="ECO:0000256" key="2">
    <source>
        <dbReference type="ARBA" id="ARBA00005695"/>
    </source>
</evidence>
<evidence type="ECO:0000259" key="5">
    <source>
        <dbReference type="Pfam" id="PF00496"/>
    </source>
</evidence>
<feature type="domain" description="Solute-binding protein family 5" evidence="5">
    <location>
        <begin position="98"/>
        <end position="447"/>
    </location>
</feature>
<sequence>MSNELDFLSLQVAKGRFSRRDFLGRAAALGLSAGGAGMLLTNTAIAAGPQRGGTMKVGLSGGSTTDSLDPALAASSVTVIINRSWGEELVALTADGRLEPKLATEWAASPDATEWTFTIRSGVQFHNGKTLTPDDVVATIERHSGPDTKSGALGIMREIESVKSNGDSVVFYLKNPNADLPYLLNDYHLLIQPNGGKDDPAAGIGTGPYKRVSSDAGVRYVGERFENYWAKDARGHAAEIEILILNDSTARLAALQSGRVDMINRVDTKVMSFIDRIPSITTHSVPGRGHYLLIAHCNSAPFDNNDLRLALKFAIDREEMVDKILQGFGTIGNDSPINAAYPLYSEALPQRPFDTDRAAFHYKKSGNKEPLLLRTSDVAFPGAIDAAQLFQASCAKAGIPIEVRREPGDGYWNQTWNKQPFCMSYWEGRPIQDQMFSTAYVSNADWNESRFFHPSFDKMAIAARGELDQAKRTAIYRDMSLMVQNQGGSIIPMFNDNIAAVGQRIQGWKTNPNLELMDSMAPSECWLKA</sequence>
<dbReference type="GO" id="GO:0015833">
    <property type="term" value="P:peptide transport"/>
    <property type="evidence" value="ECO:0007669"/>
    <property type="project" value="TreeGrafter"/>
</dbReference>
<dbReference type="PANTHER" id="PTHR30290">
    <property type="entry name" value="PERIPLASMIC BINDING COMPONENT OF ABC TRANSPORTER"/>
    <property type="match status" value="1"/>
</dbReference>
<dbReference type="EMBL" id="CP051461">
    <property type="protein sequence ID" value="QJC57363.1"/>
    <property type="molecule type" value="Genomic_DNA"/>
</dbReference>
<dbReference type="InterPro" id="IPR006311">
    <property type="entry name" value="TAT_signal"/>
</dbReference>